<name>A0A2L1J6B5_9PSED</name>
<keyword evidence="1" id="KW-1133">Transmembrane helix</keyword>
<evidence type="ECO:0000313" key="2">
    <source>
        <dbReference type="EMBL" id="AVE04013.1"/>
    </source>
</evidence>
<keyword evidence="1" id="KW-0812">Transmembrane</keyword>
<protein>
    <submittedName>
        <fullName evidence="2">Uncharacterized protein</fullName>
    </submittedName>
</protein>
<feature type="transmembrane region" description="Helical" evidence="1">
    <location>
        <begin position="20"/>
        <end position="43"/>
    </location>
</feature>
<keyword evidence="1" id="KW-0472">Membrane</keyword>
<dbReference type="RefSeq" id="WP_104993872.1">
    <property type="nucleotide sequence ID" value="NZ_CP025494.1"/>
</dbReference>
<reference evidence="2 3" key="1">
    <citation type="submission" date="2017-12" db="EMBL/GenBank/DDBJ databases">
        <title>Genome sequence of Pseudomonas palleroniana MAB3.</title>
        <authorList>
            <person name="Nascimento F.X."/>
        </authorList>
    </citation>
    <scope>NUCLEOTIDE SEQUENCE [LARGE SCALE GENOMIC DNA]</scope>
    <source>
        <strain evidence="2 3">MAB3</strain>
    </source>
</reference>
<dbReference type="Proteomes" id="UP000237830">
    <property type="component" value="Chromosome"/>
</dbReference>
<feature type="transmembrane region" description="Helical" evidence="1">
    <location>
        <begin position="63"/>
        <end position="84"/>
    </location>
</feature>
<sequence>MSFLKNAWSNRKKKKTWAELNDWALAFIGAPSFLVGSFYLWVVSTTTPDLLILSRDHGLPLKAILAFAFLGGLALSAWFFLNIARRCGELLYERNFK</sequence>
<evidence type="ECO:0000256" key="1">
    <source>
        <dbReference type="SAM" id="Phobius"/>
    </source>
</evidence>
<dbReference type="EMBL" id="CP025494">
    <property type="protein sequence ID" value="AVE04013.1"/>
    <property type="molecule type" value="Genomic_DNA"/>
</dbReference>
<gene>
    <name evidence="2" type="ORF">CYL20_05450</name>
</gene>
<organism evidence="2 3">
    <name type="scientific">Pseudomonas palleroniana</name>
    <dbReference type="NCBI Taxonomy" id="191390"/>
    <lineage>
        <taxon>Bacteria</taxon>
        <taxon>Pseudomonadati</taxon>
        <taxon>Pseudomonadota</taxon>
        <taxon>Gammaproteobacteria</taxon>
        <taxon>Pseudomonadales</taxon>
        <taxon>Pseudomonadaceae</taxon>
        <taxon>Pseudomonas</taxon>
    </lineage>
</organism>
<accession>A0A2L1J6B5</accession>
<dbReference type="AlphaFoldDB" id="A0A2L1J6B5"/>
<evidence type="ECO:0000313" key="3">
    <source>
        <dbReference type="Proteomes" id="UP000237830"/>
    </source>
</evidence>
<proteinExistence type="predicted"/>